<gene>
    <name evidence="1" type="ORF">FPL14_02680</name>
</gene>
<name>A0A7G5BTE1_9BACL</name>
<dbReference type="Gene3D" id="3.40.50.450">
    <property type="match status" value="1"/>
</dbReference>
<dbReference type="KEGG" id="cchl:FPL14_02680"/>
<evidence type="ECO:0008006" key="3">
    <source>
        <dbReference type="Google" id="ProtNLM"/>
    </source>
</evidence>
<reference evidence="1 2" key="1">
    <citation type="submission" date="2019-07" db="EMBL/GenBank/DDBJ databases">
        <authorList>
            <person name="Kim J.K."/>
            <person name="Cheong H.-M."/>
            <person name="Choi Y."/>
            <person name="Hwang K.J."/>
            <person name="Lee S."/>
            <person name="Choi C."/>
        </authorList>
    </citation>
    <scope>NUCLEOTIDE SEQUENCE [LARGE SCALE GENOMIC DNA]</scope>
    <source>
        <strain evidence="1 2">KS 22</strain>
    </source>
</reference>
<dbReference type="AlphaFoldDB" id="A0A7G5BTE1"/>
<organism evidence="1 2">
    <name type="scientific">Cohnella cholangitidis</name>
    <dbReference type="NCBI Taxonomy" id="2598458"/>
    <lineage>
        <taxon>Bacteria</taxon>
        <taxon>Bacillati</taxon>
        <taxon>Bacillota</taxon>
        <taxon>Bacilli</taxon>
        <taxon>Bacillales</taxon>
        <taxon>Paenibacillaceae</taxon>
        <taxon>Cohnella</taxon>
    </lineage>
</organism>
<dbReference type="Proteomes" id="UP000515679">
    <property type="component" value="Chromosome"/>
</dbReference>
<dbReference type="RefSeq" id="WP_182301578.1">
    <property type="nucleotide sequence ID" value="NZ_CP041969.1"/>
</dbReference>
<accession>A0A7G5BTE1</accession>
<evidence type="ECO:0000313" key="1">
    <source>
        <dbReference type="EMBL" id="QMV40225.1"/>
    </source>
</evidence>
<evidence type="ECO:0000313" key="2">
    <source>
        <dbReference type="Proteomes" id="UP000515679"/>
    </source>
</evidence>
<dbReference type="EMBL" id="CP041969">
    <property type="protein sequence ID" value="QMV40225.1"/>
    <property type="molecule type" value="Genomic_DNA"/>
</dbReference>
<sequence length="308" mass="35245">MIETVKEPLKKCFIITPIGNSATETRRHADGVIDATIEPILKDLQIEYFVSHRMSNPGSITNQILKHILEDDLVIVNLTSLNPNVMYELAVRHAVRKPVVVICEVGTSLPFDINDERTIFYTNDMKGVVELQQELKISIQSALEEELSDNPIYRATAELKILKEDTGGENQSLEKYLISRLNSIEDKLNNNNINIVHSSNNSRARNMRRIRVRLSVRNGLELSNVVGIFESLWDESVRISEVKIRRSKEANWFEVFKKDVDENQYNLEEGDSILISLHTNESISRDQIVKTISSNSELYELIHTINLE</sequence>
<proteinExistence type="predicted"/>
<protein>
    <recommendedName>
        <fullName evidence="3">Nucleoside 2-deoxyribosyltransferase</fullName>
    </recommendedName>
</protein>
<keyword evidence="2" id="KW-1185">Reference proteome</keyword>